<dbReference type="RefSeq" id="WP_094265879.1">
    <property type="nucleotide sequence ID" value="NZ_NOWF01000015.1"/>
</dbReference>
<keyword evidence="2" id="KW-1185">Reference proteome</keyword>
<organism evidence="1 2">
    <name type="scientific">Paludifilum halophilum</name>
    <dbReference type="NCBI Taxonomy" id="1642702"/>
    <lineage>
        <taxon>Bacteria</taxon>
        <taxon>Bacillati</taxon>
        <taxon>Bacillota</taxon>
        <taxon>Bacilli</taxon>
        <taxon>Bacillales</taxon>
        <taxon>Thermoactinomycetaceae</taxon>
        <taxon>Paludifilum</taxon>
    </lineage>
</organism>
<protein>
    <submittedName>
        <fullName evidence="1">Uncharacterized protein</fullName>
    </submittedName>
</protein>
<sequence length="122" mass="14635">MITMVNFKEELEEIDIALRTNWKPRPIQKVSILRDRLKWSYQGDQWEWTFDAGVKISVGDNDLLVVAKDSSIGIMEFWLGSNIDWIHDRDKIGDLYFFEPNELKEIWREEIVLKTPESYWVR</sequence>
<name>A0A235B1R2_9BACL</name>
<comment type="caution">
    <text evidence="1">The sequence shown here is derived from an EMBL/GenBank/DDBJ whole genome shotgun (WGS) entry which is preliminary data.</text>
</comment>
<evidence type="ECO:0000313" key="1">
    <source>
        <dbReference type="EMBL" id="OYD06223.1"/>
    </source>
</evidence>
<dbReference type="Proteomes" id="UP000215459">
    <property type="component" value="Unassembled WGS sequence"/>
</dbReference>
<dbReference type="EMBL" id="NOWF01000015">
    <property type="protein sequence ID" value="OYD06223.1"/>
    <property type="molecule type" value="Genomic_DNA"/>
</dbReference>
<evidence type="ECO:0000313" key="2">
    <source>
        <dbReference type="Proteomes" id="UP000215459"/>
    </source>
</evidence>
<accession>A0A235B1R2</accession>
<proteinExistence type="predicted"/>
<reference evidence="1 2" key="1">
    <citation type="submission" date="2017-07" db="EMBL/GenBank/DDBJ databases">
        <title>The genome sequence of Paludifilum halophilum highlights mechanisms for microbial adaptation to high salt environemnts.</title>
        <authorList>
            <person name="Belbahri L."/>
        </authorList>
    </citation>
    <scope>NUCLEOTIDE SEQUENCE [LARGE SCALE GENOMIC DNA]</scope>
    <source>
        <strain evidence="1 2">DSM 102817</strain>
    </source>
</reference>
<dbReference type="OrthoDB" id="9759366at2"/>
<dbReference type="AlphaFoldDB" id="A0A235B1R2"/>
<gene>
    <name evidence="1" type="ORF">CHM34_17335</name>
</gene>